<feature type="compositionally biased region" description="Low complexity" evidence="3">
    <location>
        <begin position="26"/>
        <end position="42"/>
    </location>
</feature>
<dbReference type="OrthoDB" id="427886at2759"/>
<dbReference type="STRING" id="3055.A8IWK7"/>
<dbReference type="HOGENOM" id="CLU_682174_0_0_1"/>
<dbReference type="Proteomes" id="UP000006906">
    <property type="component" value="Chromosome 3"/>
</dbReference>
<feature type="compositionally biased region" description="Low complexity" evidence="3">
    <location>
        <begin position="270"/>
        <end position="281"/>
    </location>
</feature>
<comment type="subcellular location">
    <subcellularLocation>
        <location evidence="1">Nucleus</location>
        <location evidence="1">Nucleolus</location>
    </subcellularLocation>
</comment>
<dbReference type="ProMEX" id="A8IWK7"/>
<dbReference type="PANTHER" id="PTHR21686">
    <property type="entry name" value="DEOXYNUCLEOTIDYLTRANSFERASE TERMINAL-INTERACTING PROTEIN 2"/>
    <property type="match status" value="1"/>
</dbReference>
<evidence type="ECO:0000256" key="3">
    <source>
        <dbReference type="SAM" id="MobiDB-lite"/>
    </source>
</evidence>
<sequence>MVSTRRSGQRQETTPEPQHQVQDSPGPSGTSSQRSGGRSAAGRGRGAKAAKKLEPIEEDTAHHGAEQQQATAAGSQREAVVAPVTSTQDEERRQSGAAASARDDHATSPLLRTTTTTTRRGQSATTTTTTLTTAAAPSGPAASGSQQPAPPKAQPVHLGDSDEDSDDEDILGPNLMGQLASSLRAALQARAGTREDSPAPEAARGGGGSGSGPDAKLGLECDPAAIRWQPEVKPGAELVKGLQRVAPGVGAEKEKGLAKKVLAPPRTGKTSEAAATSAAAAPQPWYKLPETKITDEVKTELRLLRLRGAYDPKRFYKSFDETKFPKHFQIGTVMDNPTEFYSSRLTARERGASITQELLADPAVEAARKKRYNKLQAEAHKYQKVKKRKTDLKRDTPKPKRPKH</sequence>
<evidence type="ECO:0000313" key="6">
    <source>
        <dbReference type="Proteomes" id="UP000006906"/>
    </source>
</evidence>
<feature type="region of interest" description="Disordered" evidence="3">
    <location>
        <begin position="253"/>
        <end position="281"/>
    </location>
</feature>
<dbReference type="InterPro" id="IPR014810">
    <property type="entry name" value="Fcf2_C"/>
</dbReference>
<feature type="compositionally biased region" description="Basic residues" evidence="3">
    <location>
        <begin position="382"/>
        <end position="391"/>
    </location>
</feature>
<evidence type="ECO:0000256" key="1">
    <source>
        <dbReference type="ARBA" id="ARBA00004604"/>
    </source>
</evidence>
<dbReference type="GeneID" id="5718716"/>
<keyword evidence="2" id="KW-0539">Nucleus</keyword>
<dbReference type="PANTHER" id="PTHR21686:SF12">
    <property type="entry name" value="DEOXYNUCLEOTIDYLTRANSFERASE TERMINAL-INTERACTING PROTEIN 2"/>
    <property type="match status" value="1"/>
</dbReference>
<feature type="compositionally biased region" description="Acidic residues" evidence="3">
    <location>
        <begin position="161"/>
        <end position="170"/>
    </location>
</feature>
<feature type="domain" description="Fcf2 pre-rRNA processing C-terminal" evidence="4">
    <location>
        <begin position="281"/>
        <end position="371"/>
    </location>
</feature>
<dbReference type="GO" id="GO:0006396">
    <property type="term" value="P:RNA processing"/>
    <property type="evidence" value="ECO:0000318"/>
    <property type="project" value="GO_Central"/>
</dbReference>
<dbReference type="InParanoid" id="A8IWK7"/>
<dbReference type="InterPro" id="IPR039883">
    <property type="entry name" value="Fcf2/DNTTIP2"/>
</dbReference>
<dbReference type="KEGG" id="cre:CHLRE_03g194150v5"/>
<reference evidence="5 6" key="1">
    <citation type="journal article" date="2007" name="Science">
        <title>The Chlamydomonas genome reveals the evolution of key animal and plant functions.</title>
        <authorList>
            <person name="Merchant S.S."/>
            <person name="Prochnik S.E."/>
            <person name="Vallon O."/>
            <person name="Harris E.H."/>
            <person name="Karpowicz S.J."/>
            <person name="Witman G.B."/>
            <person name="Terry A."/>
            <person name="Salamov A."/>
            <person name="Fritz-Laylin L.K."/>
            <person name="Marechal-Drouard L."/>
            <person name="Marshall W.F."/>
            <person name="Qu L.H."/>
            <person name="Nelson D.R."/>
            <person name="Sanderfoot A.A."/>
            <person name="Spalding M.H."/>
            <person name="Kapitonov V.V."/>
            <person name="Ren Q."/>
            <person name="Ferris P."/>
            <person name="Lindquist E."/>
            <person name="Shapiro H."/>
            <person name="Lucas S.M."/>
            <person name="Grimwood J."/>
            <person name="Schmutz J."/>
            <person name="Cardol P."/>
            <person name="Cerutti H."/>
            <person name="Chanfreau G."/>
            <person name="Chen C.L."/>
            <person name="Cognat V."/>
            <person name="Croft M.T."/>
            <person name="Dent R."/>
            <person name="Dutcher S."/>
            <person name="Fernandez E."/>
            <person name="Fukuzawa H."/>
            <person name="Gonzalez-Ballester D."/>
            <person name="Gonzalez-Halphen D."/>
            <person name="Hallmann A."/>
            <person name="Hanikenne M."/>
            <person name="Hippler M."/>
            <person name="Inwood W."/>
            <person name="Jabbari K."/>
            <person name="Kalanon M."/>
            <person name="Kuras R."/>
            <person name="Lefebvre P.A."/>
            <person name="Lemaire S.D."/>
            <person name="Lobanov A.V."/>
            <person name="Lohr M."/>
            <person name="Manuell A."/>
            <person name="Meier I."/>
            <person name="Mets L."/>
            <person name="Mittag M."/>
            <person name="Mittelmeier T."/>
            <person name="Moroney J.V."/>
            <person name="Moseley J."/>
            <person name="Napoli C."/>
            <person name="Nedelcu A.M."/>
            <person name="Niyogi K."/>
            <person name="Novoselov S.V."/>
            <person name="Paulsen I.T."/>
            <person name="Pazour G."/>
            <person name="Purton S."/>
            <person name="Ral J.P."/>
            <person name="Riano-Pachon D.M."/>
            <person name="Riekhof W."/>
            <person name="Rymarquis L."/>
            <person name="Schroda M."/>
            <person name="Stern D."/>
            <person name="Umen J."/>
            <person name="Willows R."/>
            <person name="Wilson N."/>
            <person name="Zimmer S.L."/>
            <person name="Allmer J."/>
            <person name="Balk J."/>
            <person name="Bisova K."/>
            <person name="Chen C.J."/>
            <person name="Elias M."/>
            <person name="Gendler K."/>
            <person name="Hauser C."/>
            <person name="Lamb M.R."/>
            <person name="Ledford H."/>
            <person name="Long J.C."/>
            <person name="Minagawa J."/>
            <person name="Page M.D."/>
            <person name="Pan J."/>
            <person name="Pootakham W."/>
            <person name="Roje S."/>
            <person name="Rose A."/>
            <person name="Stahlberg E."/>
            <person name="Terauchi A.M."/>
            <person name="Yang P."/>
            <person name="Ball S."/>
            <person name="Bowler C."/>
            <person name="Dieckmann C.L."/>
            <person name="Gladyshev V.N."/>
            <person name="Green P."/>
            <person name="Jorgensen R."/>
            <person name="Mayfield S."/>
            <person name="Mueller-Roeber B."/>
            <person name="Rajamani S."/>
            <person name="Sayre R.T."/>
            <person name="Brokstein P."/>
            <person name="Dubchak I."/>
            <person name="Goodstein D."/>
            <person name="Hornick L."/>
            <person name="Huang Y.W."/>
            <person name="Jhaveri J."/>
            <person name="Luo Y."/>
            <person name="Martinez D."/>
            <person name="Ngau W.C."/>
            <person name="Otillar B."/>
            <person name="Poliakov A."/>
            <person name="Porter A."/>
            <person name="Szajkowski L."/>
            <person name="Werner G."/>
            <person name="Zhou K."/>
            <person name="Grigoriev I.V."/>
            <person name="Rokhsar D.S."/>
            <person name="Grossman A.R."/>
        </authorList>
    </citation>
    <scope>NUCLEOTIDE SEQUENCE [LARGE SCALE GENOMIC DNA]</scope>
    <source>
        <strain evidence="6">CC-503</strain>
    </source>
</reference>
<feature type="region of interest" description="Disordered" evidence="3">
    <location>
        <begin position="1"/>
        <end position="219"/>
    </location>
</feature>
<dbReference type="PaxDb" id="3055-EDP03139"/>
<feature type="region of interest" description="Disordered" evidence="3">
    <location>
        <begin position="375"/>
        <end position="404"/>
    </location>
</feature>
<dbReference type="Gramene" id="PNW85596">
    <property type="protein sequence ID" value="PNW85596"/>
    <property type="gene ID" value="CHLRE_03g194150v5"/>
</dbReference>
<evidence type="ECO:0000256" key="2">
    <source>
        <dbReference type="ARBA" id="ARBA00023242"/>
    </source>
</evidence>
<accession>A8IWK7</accession>
<evidence type="ECO:0000313" key="5">
    <source>
        <dbReference type="EMBL" id="PNW85596.1"/>
    </source>
</evidence>
<protein>
    <recommendedName>
        <fullName evidence="4">Fcf2 pre-rRNA processing C-terminal domain-containing protein</fullName>
    </recommendedName>
</protein>
<dbReference type="EMBL" id="CM008964">
    <property type="protein sequence ID" value="PNW85596.1"/>
    <property type="molecule type" value="Genomic_DNA"/>
</dbReference>
<name>A8IWK7_CHLRE</name>
<dbReference type="AlphaFoldDB" id="A8IWK7"/>
<keyword evidence="6" id="KW-1185">Reference proteome</keyword>
<proteinExistence type="predicted"/>
<feature type="compositionally biased region" description="Polar residues" evidence="3">
    <location>
        <begin position="1"/>
        <end position="25"/>
    </location>
</feature>
<dbReference type="GO" id="GO:0005730">
    <property type="term" value="C:nucleolus"/>
    <property type="evidence" value="ECO:0000318"/>
    <property type="project" value="GO_Central"/>
</dbReference>
<feature type="compositionally biased region" description="Low complexity" evidence="3">
    <location>
        <begin position="178"/>
        <end position="191"/>
    </location>
</feature>
<feature type="compositionally biased region" description="Low complexity" evidence="3">
    <location>
        <begin position="107"/>
        <end position="147"/>
    </location>
</feature>
<feature type="compositionally biased region" description="Basic and acidic residues" evidence="3">
    <location>
        <begin position="51"/>
        <end position="65"/>
    </location>
</feature>
<dbReference type="RefSeq" id="XP_001693113.1">
    <property type="nucleotide sequence ID" value="XM_001693061.2"/>
</dbReference>
<organism evidence="5 6">
    <name type="scientific">Chlamydomonas reinhardtii</name>
    <name type="common">Chlamydomonas smithii</name>
    <dbReference type="NCBI Taxonomy" id="3055"/>
    <lineage>
        <taxon>Eukaryota</taxon>
        <taxon>Viridiplantae</taxon>
        <taxon>Chlorophyta</taxon>
        <taxon>core chlorophytes</taxon>
        <taxon>Chlorophyceae</taxon>
        <taxon>CS clade</taxon>
        <taxon>Chlamydomonadales</taxon>
        <taxon>Chlamydomonadaceae</taxon>
        <taxon>Chlamydomonas</taxon>
    </lineage>
</organism>
<gene>
    <name evidence="5" type="ORF">CHLRE_03g194150v5</name>
</gene>
<evidence type="ECO:0000259" key="4">
    <source>
        <dbReference type="Pfam" id="PF08698"/>
    </source>
</evidence>
<dbReference type="Pfam" id="PF08698">
    <property type="entry name" value="Fcf2"/>
    <property type="match status" value="1"/>
</dbReference>
<dbReference type="eggNOG" id="KOG3100">
    <property type="taxonomic scope" value="Eukaryota"/>
</dbReference>